<evidence type="ECO:0000313" key="2">
    <source>
        <dbReference type="Proteomes" id="UP000789901"/>
    </source>
</evidence>
<comment type="caution">
    <text evidence="1">The sequence shown here is derived from an EMBL/GenBank/DDBJ whole genome shotgun (WGS) entry which is preliminary data.</text>
</comment>
<name>A0ABM8W0T3_GIGMA</name>
<dbReference type="EMBL" id="CAJVQB010000565">
    <property type="protein sequence ID" value="CAG8495743.1"/>
    <property type="molecule type" value="Genomic_DNA"/>
</dbReference>
<dbReference type="Proteomes" id="UP000789901">
    <property type="component" value="Unassembled WGS sequence"/>
</dbReference>
<protein>
    <submittedName>
        <fullName evidence="1">20576_t:CDS:1</fullName>
    </submittedName>
</protein>
<organism evidence="1 2">
    <name type="scientific">Gigaspora margarita</name>
    <dbReference type="NCBI Taxonomy" id="4874"/>
    <lineage>
        <taxon>Eukaryota</taxon>
        <taxon>Fungi</taxon>
        <taxon>Fungi incertae sedis</taxon>
        <taxon>Mucoromycota</taxon>
        <taxon>Glomeromycotina</taxon>
        <taxon>Glomeromycetes</taxon>
        <taxon>Diversisporales</taxon>
        <taxon>Gigasporaceae</taxon>
        <taxon>Gigaspora</taxon>
    </lineage>
</organism>
<accession>A0ABM8W0T3</accession>
<reference evidence="1 2" key="1">
    <citation type="submission" date="2021-06" db="EMBL/GenBank/DDBJ databases">
        <authorList>
            <person name="Kallberg Y."/>
            <person name="Tangrot J."/>
            <person name="Rosling A."/>
        </authorList>
    </citation>
    <scope>NUCLEOTIDE SEQUENCE [LARGE SCALE GENOMIC DNA]</scope>
    <source>
        <strain evidence="1 2">120-4 pot B 10/14</strain>
    </source>
</reference>
<proteinExistence type="predicted"/>
<evidence type="ECO:0000313" key="1">
    <source>
        <dbReference type="EMBL" id="CAG8495743.1"/>
    </source>
</evidence>
<sequence length="84" mass="9586">MDLSNSYKPTSEKSKFRIYDNKNATTIPSISVISKTGYQVATLECKLKIQPNWTKTETEDNAGLGSNRSKQYKQRFFQETLVST</sequence>
<gene>
    <name evidence="1" type="ORF">GMARGA_LOCUS1946</name>
</gene>
<keyword evidence="2" id="KW-1185">Reference proteome</keyword>